<dbReference type="SUPFAM" id="SSF49464">
    <property type="entry name" value="Carboxypeptidase regulatory domain-like"/>
    <property type="match status" value="1"/>
</dbReference>
<accession>A0A2W7I4X9</accession>
<feature type="chain" id="PRO_5016068371" evidence="1">
    <location>
        <begin position="17"/>
        <end position="304"/>
    </location>
</feature>
<keyword evidence="2" id="KW-0378">Hydrolase</keyword>
<dbReference type="InterPro" id="IPR008969">
    <property type="entry name" value="CarboxyPept-like_regulatory"/>
</dbReference>
<dbReference type="EMBL" id="QKYV01000003">
    <property type="protein sequence ID" value="PZW41744.1"/>
    <property type="molecule type" value="Genomic_DNA"/>
</dbReference>
<name>A0A2W7I4X9_9FLAO</name>
<evidence type="ECO:0000313" key="3">
    <source>
        <dbReference type="Proteomes" id="UP000249542"/>
    </source>
</evidence>
<keyword evidence="1" id="KW-0732">Signal</keyword>
<gene>
    <name evidence="2" type="ORF">LX95_01427</name>
</gene>
<evidence type="ECO:0000313" key="2">
    <source>
        <dbReference type="EMBL" id="PZW41744.1"/>
    </source>
</evidence>
<proteinExistence type="predicted"/>
<sequence>MRLTFILCFLSFTSIAQNFTSTVKSKKTKQPLSYVNVSILNKRVGTSTNLDGEFSINLEKYKKDTLLISCLGFSTKRLDISSVLKNPTAYREIYLEDELSSLDDVVINVKKKKYGSKHSLGLRKKWFYSRVGVQFGMEQAILIPNDKSKVGKIEEVSFWVGKEEQLFYNSRLTWFRIKFYSYDKEKNEPKELLSYQDIIVKPQENEKQNLKVDVSSYHIYFPKDGVCVVIETVNPKPSKESDNQYITYPQLIYSNESKNRAWKRYRGNNWFQQSEEHRSTSAIIGFEKKYYIAPALKIKVRYEK</sequence>
<evidence type="ECO:0000256" key="1">
    <source>
        <dbReference type="SAM" id="SignalP"/>
    </source>
</evidence>
<organism evidence="2 3">
    <name type="scientific">Mesonia algae</name>
    <dbReference type="NCBI Taxonomy" id="213248"/>
    <lineage>
        <taxon>Bacteria</taxon>
        <taxon>Pseudomonadati</taxon>
        <taxon>Bacteroidota</taxon>
        <taxon>Flavobacteriia</taxon>
        <taxon>Flavobacteriales</taxon>
        <taxon>Flavobacteriaceae</taxon>
        <taxon>Mesonia</taxon>
    </lineage>
</organism>
<comment type="caution">
    <text evidence="2">The sequence shown here is derived from an EMBL/GenBank/DDBJ whole genome shotgun (WGS) entry which is preliminary data.</text>
</comment>
<feature type="signal peptide" evidence="1">
    <location>
        <begin position="1"/>
        <end position="16"/>
    </location>
</feature>
<keyword evidence="2" id="KW-0121">Carboxypeptidase</keyword>
<keyword evidence="2" id="KW-0645">Protease</keyword>
<dbReference type="AlphaFoldDB" id="A0A2W7I4X9"/>
<reference evidence="2 3" key="1">
    <citation type="submission" date="2018-06" db="EMBL/GenBank/DDBJ databases">
        <title>Genomic Encyclopedia of Archaeal and Bacterial Type Strains, Phase II (KMG-II): from individual species to whole genera.</title>
        <authorList>
            <person name="Goeker M."/>
        </authorList>
    </citation>
    <scope>NUCLEOTIDE SEQUENCE [LARGE SCALE GENOMIC DNA]</scope>
    <source>
        <strain evidence="2 3">DSM 15361</strain>
    </source>
</reference>
<keyword evidence="3" id="KW-1185">Reference proteome</keyword>
<protein>
    <submittedName>
        <fullName evidence="2">Carboxypeptidase-like protein</fullName>
    </submittedName>
</protein>
<dbReference type="GO" id="GO:0004180">
    <property type="term" value="F:carboxypeptidase activity"/>
    <property type="evidence" value="ECO:0007669"/>
    <property type="project" value="UniProtKB-KW"/>
</dbReference>
<dbReference type="Proteomes" id="UP000249542">
    <property type="component" value="Unassembled WGS sequence"/>
</dbReference>
<dbReference type="Pfam" id="PF13715">
    <property type="entry name" value="CarbopepD_reg_2"/>
    <property type="match status" value="1"/>
</dbReference>